<dbReference type="InterPro" id="IPR029071">
    <property type="entry name" value="Ubiquitin-like_domsf"/>
</dbReference>
<protein>
    <recommendedName>
        <fullName evidence="1">Ubiquitin-like domain-containing protein</fullName>
    </recommendedName>
</protein>
<keyword evidence="3" id="KW-1185">Reference proteome</keyword>
<feature type="domain" description="Ubiquitin-like" evidence="1">
    <location>
        <begin position="41"/>
        <end position="94"/>
    </location>
</feature>
<dbReference type="GO" id="GO:0005634">
    <property type="term" value="C:nucleus"/>
    <property type="evidence" value="ECO:0000318"/>
    <property type="project" value="GO_Central"/>
</dbReference>
<dbReference type="Pfam" id="PF11976">
    <property type="entry name" value="Rad60-SLD"/>
    <property type="match status" value="1"/>
</dbReference>
<dbReference type="GO" id="GO:0044389">
    <property type="term" value="F:ubiquitin-like protein ligase binding"/>
    <property type="evidence" value="ECO:0000318"/>
    <property type="project" value="GO_Central"/>
</dbReference>
<dbReference type="GO" id="GO:0016925">
    <property type="term" value="P:protein sumoylation"/>
    <property type="evidence" value="ECO:0000318"/>
    <property type="project" value="GO_Central"/>
</dbReference>
<dbReference type="GO" id="GO:0031386">
    <property type="term" value="F:protein tag activity"/>
    <property type="evidence" value="ECO:0000318"/>
    <property type="project" value="GO_Central"/>
</dbReference>
<evidence type="ECO:0000259" key="1">
    <source>
        <dbReference type="PROSITE" id="PS50053"/>
    </source>
</evidence>
<dbReference type="Proteomes" id="UP000030748">
    <property type="component" value="Unassembled WGS sequence"/>
</dbReference>
<name>A0A022RH12_ERYGU</name>
<dbReference type="PANTHER" id="PTHR10562">
    <property type="entry name" value="SMALL UBIQUITIN-RELATED MODIFIER"/>
    <property type="match status" value="1"/>
</dbReference>
<dbReference type="PROSITE" id="PS50053">
    <property type="entry name" value="UBIQUITIN_2"/>
    <property type="match status" value="1"/>
</dbReference>
<sequence>MAAAGAQRVKEEKSEIIILNIQYNETGGQKYSFSTFTDVPLKEIFRKFCNNQDLIYGSIRFMIDGDRIRETQTPRDLKLEDGDLIDAFNDQIGGGCW</sequence>
<dbReference type="CDD" id="cd01763">
    <property type="entry name" value="Ubl_SUMO_like"/>
    <property type="match status" value="1"/>
</dbReference>
<evidence type="ECO:0000313" key="3">
    <source>
        <dbReference type="Proteomes" id="UP000030748"/>
    </source>
</evidence>
<gene>
    <name evidence="2" type="ORF">MIMGU_mgv1a020750mg</name>
</gene>
<dbReference type="SUPFAM" id="SSF54236">
    <property type="entry name" value="Ubiquitin-like"/>
    <property type="match status" value="1"/>
</dbReference>
<reference evidence="2 3" key="1">
    <citation type="journal article" date="2013" name="Proc. Natl. Acad. Sci. U.S.A.">
        <title>Fine-scale variation in meiotic recombination in Mimulus inferred from population shotgun sequencing.</title>
        <authorList>
            <person name="Hellsten U."/>
            <person name="Wright K.M."/>
            <person name="Jenkins J."/>
            <person name="Shu S."/>
            <person name="Yuan Y."/>
            <person name="Wessler S.R."/>
            <person name="Schmutz J."/>
            <person name="Willis J.H."/>
            <person name="Rokhsar D.S."/>
        </authorList>
    </citation>
    <scope>NUCLEOTIDE SEQUENCE [LARGE SCALE GENOMIC DNA]</scope>
    <source>
        <strain evidence="3">cv. DUN x IM62</strain>
    </source>
</reference>
<proteinExistence type="predicted"/>
<dbReference type="AlphaFoldDB" id="A0A022RH12"/>
<dbReference type="STRING" id="4155.A0A022RH12"/>
<organism evidence="2 3">
    <name type="scientific">Erythranthe guttata</name>
    <name type="common">Yellow monkey flower</name>
    <name type="synonym">Mimulus guttatus</name>
    <dbReference type="NCBI Taxonomy" id="4155"/>
    <lineage>
        <taxon>Eukaryota</taxon>
        <taxon>Viridiplantae</taxon>
        <taxon>Streptophyta</taxon>
        <taxon>Embryophyta</taxon>
        <taxon>Tracheophyta</taxon>
        <taxon>Spermatophyta</taxon>
        <taxon>Magnoliopsida</taxon>
        <taxon>eudicotyledons</taxon>
        <taxon>Gunneridae</taxon>
        <taxon>Pentapetalae</taxon>
        <taxon>asterids</taxon>
        <taxon>lamiids</taxon>
        <taxon>Lamiales</taxon>
        <taxon>Phrymaceae</taxon>
        <taxon>Erythranthe</taxon>
    </lineage>
</organism>
<dbReference type="InterPro" id="IPR022617">
    <property type="entry name" value="Rad60/SUMO-like_dom"/>
</dbReference>
<evidence type="ECO:0000313" key="2">
    <source>
        <dbReference type="EMBL" id="EYU39456.1"/>
    </source>
</evidence>
<dbReference type="InterPro" id="IPR000626">
    <property type="entry name" value="Ubiquitin-like_dom"/>
</dbReference>
<dbReference type="Gene3D" id="3.10.20.90">
    <property type="entry name" value="Phosphatidylinositol 3-kinase Catalytic Subunit, Chain A, domain 1"/>
    <property type="match status" value="1"/>
</dbReference>
<dbReference type="EMBL" id="KI630443">
    <property type="protein sequence ID" value="EYU39456.1"/>
    <property type="molecule type" value="Genomic_DNA"/>
</dbReference>
<accession>A0A022RH12</accession>